<dbReference type="InterPro" id="IPR002767">
    <property type="entry name" value="Thiamine_BP"/>
</dbReference>
<dbReference type="Pfam" id="PF01910">
    <property type="entry name" value="Thiamine_BP"/>
    <property type="match status" value="1"/>
</dbReference>
<feature type="domain" description="Thiamine-binding protein" evidence="2">
    <location>
        <begin position="5"/>
        <end position="96"/>
    </location>
</feature>
<dbReference type="OrthoDB" id="5587367at2759"/>
<reference evidence="3 4" key="1">
    <citation type="journal article" date="2016" name="Proc. Natl. Acad. Sci. U.S.A.">
        <title>Comparative genomics of biotechnologically important yeasts.</title>
        <authorList>
            <person name="Riley R."/>
            <person name="Haridas S."/>
            <person name="Wolfe K.H."/>
            <person name="Lopes M.R."/>
            <person name="Hittinger C.T."/>
            <person name="Goeker M."/>
            <person name="Salamov A.A."/>
            <person name="Wisecaver J.H."/>
            <person name="Long T.M."/>
            <person name="Calvey C.H."/>
            <person name="Aerts A.L."/>
            <person name="Barry K.W."/>
            <person name="Choi C."/>
            <person name="Clum A."/>
            <person name="Coughlan A.Y."/>
            <person name="Deshpande S."/>
            <person name="Douglass A.P."/>
            <person name="Hanson S.J."/>
            <person name="Klenk H.-P."/>
            <person name="LaButti K.M."/>
            <person name="Lapidus A."/>
            <person name="Lindquist E.A."/>
            <person name="Lipzen A.M."/>
            <person name="Meier-Kolthoff J.P."/>
            <person name="Ohm R.A."/>
            <person name="Otillar R.P."/>
            <person name="Pangilinan J.L."/>
            <person name="Peng Y."/>
            <person name="Rokas A."/>
            <person name="Rosa C.A."/>
            <person name="Scheuner C."/>
            <person name="Sibirny A.A."/>
            <person name="Slot J.C."/>
            <person name="Stielow J.B."/>
            <person name="Sun H."/>
            <person name="Kurtzman C.P."/>
            <person name="Blackwell M."/>
            <person name="Grigoriev I.V."/>
            <person name="Jeffries T.W."/>
        </authorList>
    </citation>
    <scope>NUCLEOTIDE SEQUENCE [LARGE SCALE GENOMIC DNA]</scope>
    <source>
        <strain evidence="3 4">NRRL Y-2026</strain>
    </source>
</reference>
<dbReference type="Proteomes" id="UP000094455">
    <property type="component" value="Unassembled WGS sequence"/>
</dbReference>
<name>A0A1E3NFV8_9ASCO</name>
<dbReference type="EMBL" id="KV454007">
    <property type="protein sequence ID" value="ODQ44448.1"/>
    <property type="molecule type" value="Genomic_DNA"/>
</dbReference>
<organism evidence="3 4">
    <name type="scientific">Pichia membranifaciens NRRL Y-2026</name>
    <dbReference type="NCBI Taxonomy" id="763406"/>
    <lineage>
        <taxon>Eukaryota</taxon>
        <taxon>Fungi</taxon>
        <taxon>Dikarya</taxon>
        <taxon>Ascomycota</taxon>
        <taxon>Saccharomycotina</taxon>
        <taxon>Pichiomycetes</taxon>
        <taxon>Pichiales</taxon>
        <taxon>Pichiaceae</taxon>
        <taxon>Pichia</taxon>
    </lineage>
</organism>
<dbReference type="NCBIfam" id="TIGR00106">
    <property type="entry name" value="MTH1187 family thiamine-binding protein"/>
    <property type="match status" value="1"/>
</dbReference>
<keyword evidence="4" id="KW-1185">Reference proteome</keyword>
<dbReference type="SUPFAM" id="SSF89957">
    <property type="entry name" value="MTH1187/YkoF-like"/>
    <property type="match status" value="1"/>
</dbReference>
<accession>A0A1E3NFV8</accession>
<dbReference type="PANTHER" id="PTHR33777:SF1">
    <property type="entry name" value="UPF0045 PROTEIN ECM15"/>
    <property type="match status" value="1"/>
</dbReference>
<dbReference type="GO" id="GO:0005829">
    <property type="term" value="C:cytosol"/>
    <property type="evidence" value="ECO:0007669"/>
    <property type="project" value="TreeGrafter"/>
</dbReference>
<evidence type="ECO:0000259" key="2">
    <source>
        <dbReference type="Pfam" id="PF01910"/>
    </source>
</evidence>
<evidence type="ECO:0000313" key="3">
    <source>
        <dbReference type="EMBL" id="ODQ44448.1"/>
    </source>
</evidence>
<dbReference type="GeneID" id="30178648"/>
<proteinExistence type="inferred from homology"/>
<protein>
    <recommendedName>
        <fullName evidence="2">Thiamine-binding protein domain-containing protein</fullName>
    </recommendedName>
</protein>
<comment type="similarity">
    <text evidence="1">Belongs to the UPF0045 family.</text>
</comment>
<sequence>MHCLADVALTPVGPAEYGFEEALASCVPILEKSGLTYVVHDGGFTIDADWQAATDLIGLLHQRLHDAGFERVHSDIRIGTRTDKAQTMQDKVDTVERQLAFPEQ</sequence>
<dbReference type="InterPro" id="IPR051614">
    <property type="entry name" value="UPF0045_domain"/>
</dbReference>
<dbReference type="RefSeq" id="XP_019015561.1">
    <property type="nucleotide sequence ID" value="XM_019161961.1"/>
</dbReference>
<dbReference type="AlphaFoldDB" id="A0A1E3NFV8"/>
<evidence type="ECO:0000256" key="1">
    <source>
        <dbReference type="ARBA" id="ARBA00010272"/>
    </source>
</evidence>
<evidence type="ECO:0000313" key="4">
    <source>
        <dbReference type="Proteomes" id="UP000094455"/>
    </source>
</evidence>
<gene>
    <name evidence="3" type="ORF">PICMEDRAFT_18349</name>
</gene>
<dbReference type="PANTHER" id="PTHR33777">
    <property type="entry name" value="UPF0045 PROTEIN ECM15"/>
    <property type="match status" value="1"/>
</dbReference>
<dbReference type="Gene3D" id="3.30.70.930">
    <property type="match status" value="1"/>
</dbReference>
<dbReference type="InterPro" id="IPR029756">
    <property type="entry name" value="MTH1187/YkoF-like"/>
</dbReference>